<dbReference type="GeneID" id="19117941"/>
<dbReference type="Proteomes" id="UP000054032">
    <property type="component" value="Unassembled WGS sequence"/>
</dbReference>
<dbReference type="HOGENOM" id="CLU_2885605_0_0_1"/>
<reference evidence="1 2" key="1">
    <citation type="journal article" date="2013" name="PLoS Genet.">
        <title>Comparative genome structure, secondary metabolite, and effector coding capacity across Cochliobolus pathogens.</title>
        <authorList>
            <person name="Condon B.J."/>
            <person name="Leng Y."/>
            <person name="Wu D."/>
            <person name="Bushley K.E."/>
            <person name="Ohm R.A."/>
            <person name="Otillar R."/>
            <person name="Martin J."/>
            <person name="Schackwitz W."/>
            <person name="Grimwood J."/>
            <person name="MohdZainudin N."/>
            <person name="Xue C."/>
            <person name="Wang R."/>
            <person name="Manning V.A."/>
            <person name="Dhillon B."/>
            <person name="Tu Z.J."/>
            <person name="Steffenson B.J."/>
            <person name="Salamov A."/>
            <person name="Sun H."/>
            <person name="Lowry S."/>
            <person name="LaButti K."/>
            <person name="Han J."/>
            <person name="Copeland A."/>
            <person name="Lindquist E."/>
            <person name="Barry K."/>
            <person name="Schmutz J."/>
            <person name="Baker S.E."/>
            <person name="Ciuffetti L.M."/>
            <person name="Grigoriev I.V."/>
            <person name="Zhong S."/>
            <person name="Turgeon B.G."/>
        </authorList>
    </citation>
    <scope>NUCLEOTIDE SEQUENCE [LARGE SCALE GENOMIC DNA]</scope>
    <source>
        <strain evidence="1 2">ATCC 44560</strain>
    </source>
</reference>
<dbReference type="EMBL" id="KI964040">
    <property type="protein sequence ID" value="EUC43088.1"/>
    <property type="molecule type" value="Genomic_DNA"/>
</dbReference>
<dbReference type="RefSeq" id="XP_007690406.1">
    <property type="nucleotide sequence ID" value="XM_007692216.1"/>
</dbReference>
<dbReference type="KEGG" id="bor:COCMIDRAFT_101809"/>
<sequence length="69" mass="7606">MIDDCFVPGVVLDTARVMERVRYANIVDISNIGFAGERGREGESDTWPTRVTVKTPMFAKMRGASIAEA</sequence>
<keyword evidence="2" id="KW-1185">Reference proteome</keyword>
<organism evidence="1 2">
    <name type="scientific">Bipolaris oryzae ATCC 44560</name>
    <dbReference type="NCBI Taxonomy" id="930090"/>
    <lineage>
        <taxon>Eukaryota</taxon>
        <taxon>Fungi</taxon>
        <taxon>Dikarya</taxon>
        <taxon>Ascomycota</taxon>
        <taxon>Pezizomycotina</taxon>
        <taxon>Dothideomycetes</taxon>
        <taxon>Pleosporomycetidae</taxon>
        <taxon>Pleosporales</taxon>
        <taxon>Pleosporineae</taxon>
        <taxon>Pleosporaceae</taxon>
        <taxon>Bipolaris</taxon>
    </lineage>
</organism>
<evidence type="ECO:0000313" key="2">
    <source>
        <dbReference type="Proteomes" id="UP000054032"/>
    </source>
</evidence>
<dbReference type="OrthoDB" id="10351082at2759"/>
<protein>
    <submittedName>
        <fullName evidence="1">Uncharacterized protein</fullName>
    </submittedName>
</protein>
<dbReference type="AlphaFoldDB" id="W6YZS4"/>
<accession>W6YZS4</accession>
<proteinExistence type="predicted"/>
<gene>
    <name evidence="1" type="ORF">COCMIDRAFT_101809</name>
</gene>
<name>W6YZS4_COCMI</name>
<evidence type="ECO:0000313" key="1">
    <source>
        <dbReference type="EMBL" id="EUC43088.1"/>
    </source>
</evidence>